<dbReference type="RefSeq" id="WP_155315257.1">
    <property type="nucleotide sequence ID" value="NZ_AP021874.1"/>
</dbReference>
<dbReference type="PANTHER" id="PTHR46268:SF6">
    <property type="entry name" value="UNIVERSAL STRESS PROTEIN UP12"/>
    <property type="match status" value="1"/>
</dbReference>
<feature type="domain" description="UspA" evidence="2">
    <location>
        <begin position="159"/>
        <end position="297"/>
    </location>
</feature>
<keyword evidence="4" id="KW-1185">Reference proteome</keyword>
<dbReference type="PANTHER" id="PTHR46268">
    <property type="entry name" value="STRESS RESPONSE PROTEIN NHAX"/>
    <property type="match status" value="1"/>
</dbReference>
<proteinExistence type="inferred from homology"/>
<reference evidence="3 4" key="1">
    <citation type="submission" date="2019-11" db="EMBL/GenBank/DDBJ databases">
        <title>Comparative genomics of hydrocarbon-degrading Desulfosarcina strains.</title>
        <authorList>
            <person name="Watanabe M."/>
            <person name="Kojima H."/>
            <person name="Fukui M."/>
        </authorList>
    </citation>
    <scope>NUCLEOTIDE SEQUENCE [LARGE SCALE GENOMIC DNA]</scope>
    <source>
        <strain evidence="3 4">PL12</strain>
    </source>
</reference>
<dbReference type="KEGG" id="dalk:DSCA_08800"/>
<evidence type="ECO:0000256" key="1">
    <source>
        <dbReference type="ARBA" id="ARBA00008791"/>
    </source>
</evidence>
<dbReference type="InterPro" id="IPR006016">
    <property type="entry name" value="UspA"/>
</dbReference>
<accession>A0A5K7YFX1</accession>
<dbReference type="EMBL" id="AP021874">
    <property type="protein sequence ID" value="BBO66950.1"/>
    <property type="molecule type" value="Genomic_DNA"/>
</dbReference>
<dbReference type="OrthoDB" id="5497880at2"/>
<dbReference type="Pfam" id="PF00582">
    <property type="entry name" value="Usp"/>
    <property type="match status" value="2"/>
</dbReference>
<comment type="similarity">
    <text evidence="1">Belongs to the universal stress protein A family.</text>
</comment>
<dbReference type="CDD" id="cd00293">
    <property type="entry name" value="USP-like"/>
    <property type="match status" value="2"/>
</dbReference>
<gene>
    <name evidence="3" type="ORF">DSCA_08800</name>
</gene>
<dbReference type="Gene3D" id="3.40.50.620">
    <property type="entry name" value="HUPs"/>
    <property type="match status" value="2"/>
</dbReference>
<evidence type="ECO:0000259" key="2">
    <source>
        <dbReference type="Pfam" id="PF00582"/>
    </source>
</evidence>
<dbReference type="SUPFAM" id="SSF52402">
    <property type="entry name" value="Adenine nucleotide alpha hydrolases-like"/>
    <property type="match status" value="2"/>
</dbReference>
<name>A0A5K7YFX1_9BACT</name>
<dbReference type="AlphaFoldDB" id="A0A5K7YFX1"/>
<feature type="domain" description="UspA" evidence="2">
    <location>
        <begin position="5"/>
        <end position="141"/>
    </location>
</feature>
<protein>
    <recommendedName>
        <fullName evidence="2">UspA domain-containing protein</fullName>
    </recommendedName>
</protein>
<dbReference type="PRINTS" id="PR01438">
    <property type="entry name" value="UNVRSLSTRESS"/>
</dbReference>
<evidence type="ECO:0000313" key="3">
    <source>
        <dbReference type="EMBL" id="BBO66950.1"/>
    </source>
</evidence>
<dbReference type="InterPro" id="IPR006015">
    <property type="entry name" value="Universal_stress_UspA"/>
</dbReference>
<dbReference type="InterPro" id="IPR014729">
    <property type="entry name" value="Rossmann-like_a/b/a_fold"/>
</dbReference>
<organism evidence="3 4">
    <name type="scientific">Desulfosarcina alkanivorans</name>
    <dbReference type="NCBI Taxonomy" id="571177"/>
    <lineage>
        <taxon>Bacteria</taxon>
        <taxon>Pseudomonadati</taxon>
        <taxon>Thermodesulfobacteriota</taxon>
        <taxon>Desulfobacteria</taxon>
        <taxon>Desulfobacterales</taxon>
        <taxon>Desulfosarcinaceae</taxon>
        <taxon>Desulfosarcina</taxon>
    </lineage>
</organism>
<sequence length="301" mass="32747">MKVNFQRILCATDLSTYSNSAVIQAIDMAREFGATLFICHVIDLPLVTMHGAAFVYPEEQIEEMKTGALDQIKELVADSALKWEAVVETGPVSSTLCRLAAEKLADLTIVSTHGRTGIKRLFLGSVTERVLRTIGCPLLVVTPPEKADIPVKQFKGFGFKQILVGCDFSADSGRAVEYGFSLAQEFEAVIHLVHVVEPFVYRDTMLPDATKTEALTEVATGCRQRLEALVPAEAHNWCRIEISCEAGKPFQTLKTYAGSHGVDLIVLGVRGHSLVETMLLGSTTDRVIRGVACPVLSVCPP</sequence>
<evidence type="ECO:0000313" key="4">
    <source>
        <dbReference type="Proteomes" id="UP000427906"/>
    </source>
</evidence>
<dbReference type="Proteomes" id="UP000427906">
    <property type="component" value="Chromosome"/>
</dbReference>